<dbReference type="AlphaFoldDB" id="A0A4Y2W1H0"/>
<feature type="non-terminal residue" evidence="1">
    <location>
        <position position="42"/>
    </location>
</feature>
<sequence length="42" mass="4900">MPDAITATEPAVWTWDRMDRQAVLFTCRWMDRQNAHVPVPDA</sequence>
<name>A0A4Y2W1H0_ARAVE</name>
<gene>
    <name evidence="1" type="ORF">AVEN_63936_1</name>
</gene>
<reference evidence="1 2" key="1">
    <citation type="journal article" date="2019" name="Sci. Rep.">
        <title>Orb-weaving spider Araneus ventricosus genome elucidates the spidroin gene catalogue.</title>
        <authorList>
            <person name="Kono N."/>
            <person name="Nakamura H."/>
            <person name="Ohtoshi R."/>
            <person name="Moran D.A.P."/>
            <person name="Shinohara A."/>
            <person name="Yoshida Y."/>
            <person name="Fujiwara M."/>
            <person name="Mori M."/>
            <person name="Tomita M."/>
            <person name="Arakawa K."/>
        </authorList>
    </citation>
    <scope>NUCLEOTIDE SEQUENCE [LARGE SCALE GENOMIC DNA]</scope>
</reference>
<dbReference type="Proteomes" id="UP000499080">
    <property type="component" value="Unassembled WGS sequence"/>
</dbReference>
<evidence type="ECO:0000313" key="1">
    <source>
        <dbReference type="EMBL" id="GBO29867.1"/>
    </source>
</evidence>
<keyword evidence="2" id="KW-1185">Reference proteome</keyword>
<organism evidence="1 2">
    <name type="scientific">Araneus ventricosus</name>
    <name type="common">Orbweaver spider</name>
    <name type="synonym">Epeira ventricosa</name>
    <dbReference type="NCBI Taxonomy" id="182803"/>
    <lineage>
        <taxon>Eukaryota</taxon>
        <taxon>Metazoa</taxon>
        <taxon>Ecdysozoa</taxon>
        <taxon>Arthropoda</taxon>
        <taxon>Chelicerata</taxon>
        <taxon>Arachnida</taxon>
        <taxon>Araneae</taxon>
        <taxon>Araneomorphae</taxon>
        <taxon>Entelegynae</taxon>
        <taxon>Araneoidea</taxon>
        <taxon>Araneidae</taxon>
        <taxon>Araneus</taxon>
    </lineage>
</organism>
<accession>A0A4Y2W1H0</accession>
<evidence type="ECO:0000313" key="2">
    <source>
        <dbReference type="Proteomes" id="UP000499080"/>
    </source>
</evidence>
<dbReference type="EMBL" id="BGPR01053060">
    <property type="protein sequence ID" value="GBO29867.1"/>
    <property type="molecule type" value="Genomic_DNA"/>
</dbReference>
<proteinExistence type="predicted"/>
<protein>
    <submittedName>
        <fullName evidence="1">Uncharacterized protein</fullName>
    </submittedName>
</protein>
<comment type="caution">
    <text evidence="1">The sequence shown here is derived from an EMBL/GenBank/DDBJ whole genome shotgun (WGS) entry which is preliminary data.</text>
</comment>